<gene>
    <name evidence="13" type="ORF">BUALT_Bualt16G0008600</name>
</gene>
<evidence type="ECO:0000313" key="13">
    <source>
        <dbReference type="EMBL" id="KAG8366829.1"/>
    </source>
</evidence>
<keyword evidence="5 10" id="KW-0804">Transcription</keyword>
<dbReference type="Pfam" id="PF02183">
    <property type="entry name" value="HALZ"/>
    <property type="match status" value="1"/>
</dbReference>
<dbReference type="GO" id="GO:0005634">
    <property type="term" value="C:nucleus"/>
    <property type="evidence" value="ECO:0007669"/>
    <property type="project" value="UniProtKB-SubCell"/>
</dbReference>
<dbReference type="InterPro" id="IPR000047">
    <property type="entry name" value="HTH_motif"/>
</dbReference>
<feature type="domain" description="Homeobox" evidence="12">
    <location>
        <begin position="56"/>
        <end position="112"/>
    </location>
</feature>
<evidence type="ECO:0000256" key="4">
    <source>
        <dbReference type="ARBA" id="ARBA00023155"/>
    </source>
</evidence>
<proteinExistence type="inferred from homology"/>
<dbReference type="SMART" id="SM00389">
    <property type="entry name" value="HOX"/>
    <property type="match status" value="1"/>
</dbReference>
<dbReference type="InterPro" id="IPR003106">
    <property type="entry name" value="Leu_zip_homeo"/>
</dbReference>
<protein>
    <recommendedName>
        <fullName evidence="10">Homeobox-leucine zipper protein</fullName>
    </recommendedName>
    <alternativeName>
        <fullName evidence="10">HD-ZIP protein</fullName>
    </alternativeName>
    <alternativeName>
        <fullName evidence="10">Homeodomain transcription factor</fullName>
    </alternativeName>
</protein>
<dbReference type="InterPro" id="IPR017970">
    <property type="entry name" value="Homeobox_CS"/>
</dbReference>
<evidence type="ECO:0000256" key="6">
    <source>
        <dbReference type="ARBA" id="ARBA00023242"/>
    </source>
</evidence>
<feature type="coiled-coil region" evidence="11">
    <location>
        <begin position="104"/>
        <end position="152"/>
    </location>
</feature>
<dbReference type="GO" id="GO:0000981">
    <property type="term" value="F:DNA-binding transcription factor activity, RNA polymerase II-specific"/>
    <property type="evidence" value="ECO:0007669"/>
    <property type="project" value="UniProtKB-UniRule"/>
</dbReference>
<evidence type="ECO:0000256" key="9">
    <source>
        <dbReference type="RuleBase" id="RU000682"/>
    </source>
</evidence>
<evidence type="ECO:0000256" key="2">
    <source>
        <dbReference type="ARBA" id="ARBA00023015"/>
    </source>
</evidence>
<dbReference type="InterPro" id="IPR045224">
    <property type="entry name" value="HDZip_class_I_plant"/>
</dbReference>
<accession>A0AAV6WGE3</accession>
<evidence type="ECO:0000256" key="1">
    <source>
        <dbReference type="ARBA" id="ARBA00004123"/>
    </source>
</evidence>
<feature type="DNA-binding region" description="Homeobox" evidence="8">
    <location>
        <begin position="58"/>
        <end position="113"/>
    </location>
</feature>
<dbReference type="InterPro" id="IPR001356">
    <property type="entry name" value="HD"/>
</dbReference>
<keyword evidence="11" id="KW-0175">Coiled coil</keyword>
<reference evidence="13" key="1">
    <citation type="submission" date="2019-10" db="EMBL/GenBank/DDBJ databases">
        <authorList>
            <person name="Zhang R."/>
            <person name="Pan Y."/>
            <person name="Wang J."/>
            <person name="Ma R."/>
            <person name="Yu S."/>
        </authorList>
    </citation>
    <scope>NUCLEOTIDE SEQUENCE</scope>
    <source>
        <strain evidence="13">LA-IB0</strain>
        <tissue evidence="13">Leaf</tissue>
    </source>
</reference>
<dbReference type="GO" id="GO:0045893">
    <property type="term" value="P:positive regulation of DNA-templated transcription"/>
    <property type="evidence" value="ECO:0007669"/>
    <property type="project" value="TreeGrafter"/>
</dbReference>
<evidence type="ECO:0000256" key="11">
    <source>
        <dbReference type="SAM" id="Coils"/>
    </source>
</evidence>
<dbReference type="GO" id="GO:0043565">
    <property type="term" value="F:sequence-specific DNA binding"/>
    <property type="evidence" value="ECO:0007669"/>
    <property type="project" value="InterPro"/>
</dbReference>
<evidence type="ECO:0000256" key="5">
    <source>
        <dbReference type="ARBA" id="ARBA00023163"/>
    </source>
</evidence>
<evidence type="ECO:0000256" key="8">
    <source>
        <dbReference type="PROSITE-ProRule" id="PRU00108"/>
    </source>
</evidence>
<evidence type="ECO:0000313" key="14">
    <source>
        <dbReference type="Proteomes" id="UP000826271"/>
    </source>
</evidence>
<comment type="subcellular location">
    <subcellularLocation>
        <location evidence="1 8 9">Nucleus</location>
    </subcellularLocation>
</comment>
<dbReference type="PANTHER" id="PTHR24326">
    <property type="entry name" value="HOMEOBOX-LEUCINE ZIPPER PROTEIN"/>
    <property type="match status" value="1"/>
</dbReference>
<sequence>MSSYFPSTAQSMFINHEEQTHFLSSSSCAPYLLNRADDFQPDDDTWHDDCDQLLGEKKRRLSIEQVRALEKSFELGNKLDSERKMELARGLGLQPRQIAIWFQNRRARWKTKQLEKDYDTLRRRVESIKADNDALKNQNKKLHSQLMALKSRETTKSKTINLNKKNVGLRSNGNDEDNCEVNLNTAISIDTTFYLHQSNENAVVFPSSIGTTAAATLSQLLPCSFRSDHSQGNKIDHTPTSDEPFCNVFVGVEESPGFWAWPEQQNFQ</sequence>
<dbReference type="PROSITE" id="PS50071">
    <property type="entry name" value="HOMEOBOX_2"/>
    <property type="match status" value="1"/>
</dbReference>
<dbReference type="PANTHER" id="PTHR24326:SF615">
    <property type="entry name" value="HOMEOBOX-LEUCINE ZIPPER PROTEIN"/>
    <property type="match status" value="1"/>
</dbReference>
<dbReference type="Proteomes" id="UP000826271">
    <property type="component" value="Unassembled WGS sequence"/>
</dbReference>
<dbReference type="AlphaFoldDB" id="A0AAV6WGE3"/>
<dbReference type="InterPro" id="IPR009057">
    <property type="entry name" value="Homeodomain-like_sf"/>
</dbReference>
<evidence type="ECO:0000259" key="12">
    <source>
        <dbReference type="PROSITE" id="PS50071"/>
    </source>
</evidence>
<dbReference type="PRINTS" id="PR00031">
    <property type="entry name" value="HTHREPRESSR"/>
</dbReference>
<keyword evidence="3 8" id="KW-0238">DNA-binding</keyword>
<dbReference type="Pfam" id="PF00046">
    <property type="entry name" value="Homeodomain"/>
    <property type="match status" value="1"/>
</dbReference>
<evidence type="ECO:0000256" key="10">
    <source>
        <dbReference type="RuleBase" id="RU369038"/>
    </source>
</evidence>
<evidence type="ECO:0000256" key="7">
    <source>
        <dbReference type="ARBA" id="ARBA00025748"/>
    </source>
</evidence>
<dbReference type="FunFam" id="1.10.10.60:FF:000200">
    <property type="entry name" value="Homeobox-leucine zipper protein ATHB-13"/>
    <property type="match status" value="1"/>
</dbReference>
<organism evidence="13 14">
    <name type="scientific">Buddleja alternifolia</name>
    <dbReference type="NCBI Taxonomy" id="168488"/>
    <lineage>
        <taxon>Eukaryota</taxon>
        <taxon>Viridiplantae</taxon>
        <taxon>Streptophyta</taxon>
        <taxon>Embryophyta</taxon>
        <taxon>Tracheophyta</taxon>
        <taxon>Spermatophyta</taxon>
        <taxon>Magnoliopsida</taxon>
        <taxon>eudicotyledons</taxon>
        <taxon>Gunneridae</taxon>
        <taxon>Pentapetalae</taxon>
        <taxon>asterids</taxon>
        <taxon>lamiids</taxon>
        <taxon>Lamiales</taxon>
        <taxon>Scrophulariaceae</taxon>
        <taxon>Buddlejeae</taxon>
        <taxon>Buddleja</taxon>
    </lineage>
</organism>
<keyword evidence="14" id="KW-1185">Reference proteome</keyword>
<comment type="similarity">
    <text evidence="7 10">Belongs to the HD-ZIP homeobox family. Class I subfamily.</text>
</comment>
<keyword evidence="2 10" id="KW-0805">Transcription regulation</keyword>
<keyword evidence="6 8" id="KW-0539">Nucleus</keyword>
<evidence type="ECO:0000256" key="3">
    <source>
        <dbReference type="ARBA" id="ARBA00023125"/>
    </source>
</evidence>
<dbReference type="SUPFAM" id="SSF46689">
    <property type="entry name" value="Homeodomain-like"/>
    <property type="match status" value="1"/>
</dbReference>
<comment type="caution">
    <text evidence="13">The sequence shown here is derived from an EMBL/GenBank/DDBJ whole genome shotgun (WGS) entry which is preliminary data.</text>
</comment>
<dbReference type="Gene3D" id="1.10.10.60">
    <property type="entry name" value="Homeodomain-like"/>
    <property type="match status" value="1"/>
</dbReference>
<keyword evidence="4 8" id="KW-0371">Homeobox</keyword>
<name>A0AAV6WGE3_9LAMI</name>
<dbReference type="CDD" id="cd00086">
    <property type="entry name" value="homeodomain"/>
    <property type="match status" value="1"/>
</dbReference>
<dbReference type="EMBL" id="WHWC01000016">
    <property type="protein sequence ID" value="KAG8366829.1"/>
    <property type="molecule type" value="Genomic_DNA"/>
</dbReference>
<dbReference type="PROSITE" id="PS00027">
    <property type="entry name" value="HOMEOBOX_1"/>
    <property type="match status" value="1"/>
</dbReference>
<comment type="function">
    <text evidence="10">Transcription factor.</text>
</comment>